<accession>A0A1I7KQ87</accession>
<evidence type="ECO:0000313" key="2">
    <source>
        <dbReference type="Proteomes" id="UP000183656"/>
    </source>
</evidence>
<reference evidence="1 2" key="1">
    <citation type="submission" date="2016-10" db="EMBL/GenBank/DDBJ databases">
        <authorList>
            <person name="de Groot N.N."/>
        </authorList>
    </citation>
    <scope>NUCLEOTIDE SEQUENCE [LARGE SCALE GENOMIC DNA]</scope>
    <source>
        <strain evidence="1 2">R-24608</strain>
    </source>
</reference>
<gene>
    <name evidence="1" type="ORF">SAMN04489707_10643</name>
</gene>
<evidence type="ECO:0000313" key="1">
    <source>
        <dbReference type="EMBL" id="SFU99570.1"/>
    </source>
</evidence>
<dbReference type="STRING" id="343013.SAMN04489707_10643"/>
<sequence>MGIAKNLQPPDWVRSGAEITGGLDLLGMRLPVQFIGGTLLDGVTTVTPSVRYLAFRAWLVHRYGQTGQADDWQTYTDFAARIESALVLGNLTQDRTISGLIGADQALVHLDAGTPHVEVSSLVKSPASTIYTGPSDQLGLSKTRDNLVPALVDTRGLPLALAVQQRLARIPLLERLVSEPKLTQAALDDLRELGAVARIDQIPDDERELLLAAIVPAKPLPKERARVGTYAALLALAAKKKARPTEGDLFDAACSMNRFGEPLLDQVAVGWTFYGVRDAIAVTQEAVLAAVMSEIMASPEGSLAGLAREHVVGALMERVEEHDSALRDLGLLSAAESVTSLSFRELQRRIDARVSADSVSSQGVKRWPDALGEPLLYKRALKSGAGALSLAVVAWVLAAARVADAVRENNPQAGSLSYQGWRRLGLRDVILPELERFHREDRPLREVAAELAYRTVQQHLQITWSRLQVDLRRDVALLTAEGNQWFSRGKSFTAGRTASRIQQALGWLGQLKLIDAGGITADGDVVLKRAFAVLAEEAAA</sequence>
<proteinExistence type="predicted"/>
<dbReference type="Proteomes" id="UP000183656">
    <property type="component" value="Unassembled WGS sequence"/>
</dbReference>
<protein>
    <submittedName>
        <fullName evidence="1">Uncharacterized protein</fullName>
    </submittedName>
</protein>
<dbReference type="RefSeq" id="WP_054257933.1">
    <property type="nucleotide sequence ID" value="NZ_CYIG01000066.1"/>
</dbReference>
<dbReference type="EMBL" id="FPBX01000064">
    <property type="protein sequence ID" value="SFU99570.1"/>
    <property type="molecule type" value="Genomic_DNA"/>
</dbReference>
<keyword evidence="2" id="KW-1185">Reference proteome</keyword>
<dbReference type="AlphaFoldDB" id="A0A1I7KQ87"/>
<name>A0A1I7KQ87_9BURK</name>
<organism evidence="1 2">
    <name type="scientific">Paenacidovorax caeni</name>
    <dbReference type="NCBI Taxonomy" id="343013"/>
    <lineage>
        <taxon>Bacteria</taxon>
        <taxon>Pseudomonadati</taxon>
        <taxon>Pseudomonadota</taxon>
        <taxon>Betaproteobacteria</taxon>
        <taxon>Burkholderiales</taxon>
        <taxon>Comamonadaceae</taxon>
        <taxon>Paenacidovorax</taxon>
    </lineage>
</organism>
<dbReference type="OrthoDB" id="1078940at2"/>